<dbReference type="HOGENOM" id="CLU_2386701_0_0_1"/>
<dbReference type="InParanoid" id="I3EGP6"/>
<dbReference type="Proteomes" id="UP000002872">
    <property type="component" value="Unassembled WGS sequence"/>
</dbReference>
<proteinExistence type="predicted"/>
<dbReference type="EMBL" id="GL870878">
    <property type="protein sequence ID" value="EIJ88393.1"/>
    <property type="molecule type" value="Genomic_DNA"/>
</dbReference>
<sequence length="94" mass="11140">MQEELLKRENIGYKLISNIETSNNLYERILNDLHNGESEITKKQAEYIIRNVFEDGLSVEHYDITEDRLKYYNSALIFIIRNIFSDSSDKAHKK</sequence>
<keyword evidence="2" id="KW-1185">Reference proteome</keyword>
<dbReference type="AlphaFoldDB" id="I3EGP6"/>
<dbReference type="VEuPathDB" id="MicrosporidiaDB:NEQG_01083"/>
<protein>
    <submittedName>
        <fullName evidence="1">Uncharacterized protein</fullName>
    </submittedName>
</protein>
<organism evidence="1 2">
    <name type="scientific">Nematocida parisii (strain ERTm3)</name>
    <name type="common">Nematode killer fungus</name>
    <dbReference type="NCBI Taxonomy" id="935791"/>
    <lineage>
        <taxon>Eukaryota</taxon>
        <taxon>Fungi</taxon>
        <taxon>Fungi incertae sedis</taxon>
        <taxon>Microsporidia</taxon>
        <taxon>Nematocida</taxon>
    </lineage>
</organism>
<reference evidence="1" key="1">
    <citation type="submission" date="2011-01" db="EMBL/GenBank/DDBJ databases">
        <title>The Genome Sequence of Nematocida parisii strain ERTm3.</title>
        <authorList>
            <consortium name="The Broad Institute Genome Sequencing Platform"/>
            <consortium name="The Broad Institute Genome Sequencing Center for Infectious Disease"/>
            <person name="Cuomo C."/>
            <person name="Troemel E."/>
            <person name="Young S.K."/>
            <person name="Zeng Q."/>
            <person name="Gargeya S."/>
            <person name="Fitzgerald M."/>
            <person name="Haas B."/>
            <person name="Abouelleil A."/>
            <person name="Alvarado L."/>
            <person name="Arachchi H.M."/>
            <person name="Berlin A."/>
            <person name="Chapman S.B."/>
            <person name="Gearin G."/>
            <person name="Goldberg J."/>
            <person name="Griggs A."/>
            <person name="Gujja S."/>
            <person name="Hansen M."/>
            <person name="Heiman D."/>
            <person name="Howarth C."/>
            <person name="Larimer J."/>
            <person name="Lui A."/>
            <person name="MacDonald P.J.P."/>
            <person name="McCowen C."/>
            <person name="Montmayeur A."/>
            <person name="Murphy C."/>
            <person name="Neiman D."/>
            <person name="Pearson M."/>
            <person name="Priest M."/>
            <person name="Roberts A."/>
            <person name="Saif S."/>
            <person name="Shea T."/>
            <person name="Sisk P."/>
            <person name="Stolte C."/>
            <person name="Sykes S."/>
            <person name="Wortman J."/>
            <person name="Nusbaum C."/>
            <person name="Birren B."/>
        </authorList>
    </citation>
    <scope>NUCLEOTIDE SEQUENCE</scope>
    <source>
        <strain evidence="1">ERTm3</strain>
    </source>
</reference>
<evidence type="ECO:0000313" key="1">
    <source>
        <dbReference type="EMBL" id="EIJ88393.1"/>
    </source>
</evidence>
<name>I3EGP6_NEMP3</name>
<accession>I3EGP6</accession>
<gene>
    <name evidence="1" type="ORF">NEQG_01083</name>
</gene>
<evidence type="ECO:0000313" key="2">
    <source>
        <dbReference type="Proteomes" id="UP000002872"/>
    </source>
</evidence>